<dbReference type="EMBL" id="JBJKFK010000970">
    <property type="protein sequence ID" value="KAL3314527.1"/>
    <property type="molecule type" value="Genomic_DNA"/>
</dbReference>
<gene>
    <name evidence="2" type="ORF">Ciccas_006849</name>
</gene>
<name>A0ABD2Q5M6_9PLAT</name>
<comment type="caution">
    <text evidence="2">The sequence shown here is derived from an EMBL/GenBank/DDBJ whole genome shotgun (WGS) entry which is preliminary data.</text>
</comment>
<organism evidence="2 3">
    <name type="scientific">Cichlidogyrus casuarinus</name>
    <dbReference type="NCBI Taxonomy" id="1844966"/>
    <lineage>
        <taxon>Eukaryota</taxon>
        <taxon>Metazoa</taxon>
        <taxon>Spiralia</taxon>
        <taxon>Lophotrochozoa</taxon>
        <taxon>Platyhelminthes</taxon>
        <taxon>Monogenea</taxon>
        <taxon>Monopisthocotylea</taxon>
        <taxon>Dactylogyridea</taxon>
        <taxon>Ancyrocephalidae</taxon>
        <taxon>Cichlidogyrus</taxon>
    </lineage>
</organism>
<protein>
    <submittedName>
        <fullName evidence="2">Uncharacterized protein</fullName>
    </submittedName>
</protein>
<dbReference type="Proteomes" id="UP001626550">
    <property type="component" value="Unassembled WGS sequence"/>
</dbReference>
<evidence type="ECO:0000313" key="3">
    <source>
        <dbReference type="Proteomes" id="UP001626550"/>
    </source>
</evidence>
<sequence length="153" mass="17906">MTNDEHTAIRENPFCEAQLESPSSDFLTSIVQRCPENRNIRISVDTFNKGIEQSLRNAISKLTEQNDLLMQELDEQYNRQRQLLHERELGKWTVTQQDLAIQHELQLSKIREADLTIAYEELKHRIQQIDRLVDSVRFALRIDRSSRTAVADS</sequence>
<dbReference type="AlphaFoldDB" id="A0ABD2Q5M6"/>
<reference evidence="2 3" key="1">
    <citation type="submission" date="2024-11" db="EMBL/GenBank/DDBJ databases">
        <title>Adaptive evolution of stress response genes in parasites aligns with host niche diversity.</title>
        <authorList>
            <person name="Hahn C."/>
            <person name="Resl P."/>
        </authorList>
    </citation>
    <scope>NUCLEOTIDE SEQUENCE [LARGE SCALE GENOMIC DNA]</scope>
    <source>
        <strain evidence="2">EGGRZ-B1_66</strain>
        <tissue evidence="2">Body</tissue>
    </source>
</reference>
<accession>A0ABD2Q5M6</accession>
<keyword evidence="3" id="KW-1185">Reference proteome</keyword>
<evidence type="ECO:0000256" key="1">
    <source>
        <dbReference type="SAM" id="Coils"/>
    </source>
</evidence>
<feature type="coiled-coil region" evidence="1">
    <location>
        <begin position="52"/>
        <end position="79"/>
    </location>
</feature>
<proteinExistence type="predicted"/>
<evidence type="ECO:0000313" key="2">
    <source>
        <dbReference type="EMBL" id="KAL3314527.1"/>
    </source>
</evidence>
<keyword evidence="1" id="KW-0175">Coiled coil</keyword>